<protein>
    <submittedName>
        <fullName evidence="3">Protein-tyrosine-phosphatase</fullName>
    </submittedName>
</protein>
<dbReference type="SMART" id="SM00226">
    <property type="entry name" value="LMWPc"/>
    <property type="match status" value="1"/>
</dbReference>
<keyword evidence="4" id="KW-1185">Reference proteome</keyword>
<dbReference type="SUPFAM" id="SSF52788">
    <property type="entry name" value="Phosphotyrosine protein phosphatases I"/>
    <property type="match status" value="1"/>
</dbReference>
<dbReference type="AlphaFoldDB" id="A0A1H9SMQ9"/>
<dbReference type="SUPFAM" id="SSF46785">
    <property type="entry name" value="Winged helix' DNA-binding domain"/>
    <property type="match status" value="1"/>
</dbReference>
<dbReference type="RefSeq" id="WP_092690556.1">
    <property type="nucleotide sequence ID" value="NZ_FOGU01000003.1"/>
</dbReference>
<dbReference type="InterPro" id="IPR036390">
    <property type="entry name" value="WH_DNA-bd_sf"/>
</dbReference>
<proteinExistence type="predicted"/>
<dbReference type="CDD" id="cd00090">
    <property type="entry name" value="HTH_ARSR"/>
    <property type="match status" value="1"/>
</dbReference>
<dbReference type="Pfam" id="PF01451">
    <property type="entry name" value="LMWPc"/>
    <property type="match status" value="1"/>
</dbReference>
<dbReference type="EMBL" id="FOGU01000003">
    <property type="protein sequence ID" value="SER86292.1"/>
    <property type="molecule type" value="Genomic_DNA"/>
</dbReference>
<dbReference type="InterPro" id="IPR023485">
    <property type="entry name" value="Ptyr_pPase"/>
</dbReference>
<dbReference type="InterPro" id="IPR011991">
    <property type="entry name" value="ArsR-like_HTH"/>
</dbReference>
<dbReference type="PROSITE" id="PS50987">
    <property type="entry name" value="HTH_ARSR_2"/>
    <property type="match status" value="1"/>
</dbReference>
<keyword evidence="1" id="KW-0059">Arsenical resistance</keyword>
<evidence type="ECO:0000313" key="4">
    <source>
        <dbReference type="Proteomes" id="UP000198885"/>
    </source>
</evidence>
<dbReference type="InterPro" id="IPR036388">
    <property type="entry name" value="WH-like_DNA-bd_sf"/>
</dbReference>
<organism evidence="3 4">
    <name type="scientific">Tranquillimonas rosea</name>
    <dbReference type="NCBI Taxonomy" id="641238"/>
    <lineage>
        <taxon>Bacteria</taxon>
        <taxon>Pseudomonadati</taxon>
        <taxon>Pseudomonadota</taxon>
        <taxon>Alphaproteobacteria</taxon>
        <taxon>Rhodobacterales</taxon>
        <taxon>Roseobacteraceae</taxon>
        <taxon>Tranquillimonas</taxon>
    </lineage>
</organism>
<dbReference type="GO" id="GO:0046685">
    <property type="term" value="P:response to arsenic-containing substance"/>
    <property type="evidence" value="ECO:0007669"/>
    <property type="project" value="UniProtKB-KW"/>
</dbReference>
<dbReference type="Pfam" id="PF12840">
    <property type="entry name" value="HTH_20"/>
    <property type="match status" value="1"/>
</dbReference>
<accession>A0A1H9SMQ9</accession>
<dbReference type="PANTHER" id="PTHR43428:SF1">
    <property type="entry name" value="ARSENATE REDUCTASE"/>
    <property type="match status" value="1"/>
</dbReference>
<dbReference type="PRINTS" id="PR00778">
    <property type="entry name" value="HTHARSR"/>
</dbReference>
<evidence type="ECO:0000313" key="3">
    <source>
        <dbReference type="EMBL" id="SER86292.1"/>
    </source>
</evidence>
<reference evidence="3 4" key="1">
    <citation type="submission" date="2016-10" db="EMBL/GenBank/DDBJ databases">
        <authorList>
            <person name="de Groot N.N."/>
        </authorList>
    </citation>
    <scope>NUCLEOTIDE SEQUENCE [LARGE SCALE GENOMIC DNA]</scope>
    <source>
        <strain evidence="3 4">DSM 23042</strain>
    </source>
</reference>
<dbReference type="NCBIfam" id="NF033788">
    <property type="entry name" value="HTH_metalloreg"/>
    <property type="match status" value="1"/>
</dbReference>
<dbReference type="STRING" id="641238.SAMN04490244_103294"/>
<sequence length="279" mass="30984">MPTEPTDPQRVEQLDALAHPQRLALFRLLVRRYPDEVPAGELAQALEVRQNTLSSYLSSLRHAGLIEQTRMGRSLLYRVRMDRTGGLMSYLFADCCRGRPELCPPSASETARSEPKYNVLFVCAGNSARSLFAESILRTEGGDRFNAHSAGTQPRSAPHPLAIELLADRGHDIAPLRSKTVAAFRATDAPAMDFVFTVCDRAANEECPAWPDQPLTAHWGMPDPVAVTGPDPERRRAFADAYTVLERRIQGLVDLPIETLDRASLQRRLDTLALTQEPQ</sequence>
<dbReference type="Gene3D" id="1.10.10.10">
    <property type="entry name" value="Winged helix-like DNA-binding domain superfamily/Winged helix DNA-binding domain"/>
    <property type="match status" value="1"/>
</dbReference>
<dbReference type="Gene3D" id="3.40.50.2300">
    <property type="match status" value="1"/>
</dbReference>
<dbReference type="PANTHER" id="PTHR43428">
    <property type="entry name" value="ARSENATE REDUCTASE"/>
    <property type="match status" value="1"/>
</dbReference>
<dbReference type="OrthoDB" id="9793058at2"/>
<dbReference type="Proteomes" id="UP000198885">
    <property type="component" value="Unassembled WGS sequence"/>
</dbReference>
<dbReference type="CDD" id="cd16345">
    <property type="entry name" value="LMWP_ArsC"/>
    <property type="match status" value="1"/>
</dbReference>
<gene>
    <name evidence="3" type="ORF">SAMN04490244_103294</name>
</gene>
<evidence type="ECO:0000256" key="1">
    <source>
        <dbReference type="ARBA" id="ARBA00022849"/>
    </source>
</evidence>
<dbReference type="InterPro" id="IPR001845">
    <property type="entry name" value="HTH_ArsR_DNA-bd_dom"/>
</dbReference>
<dbReference type="SMART" id="SM00418">
    <property type="entry name" value="HTH_ARSR"/>
    <property type="match status" value="1"/>
</dbReference>
<dbReference type="InterPro" id="IPR036196">
    <property type="entry name" value="Ptyr_pPase_sf"/>
</dbReference>
<name>A0A1H9SMQ9_9RHOB</name>
<evidence type="ECO:0000259" key="2">
    <source>
        <dbReference type="PROSITE" id="PS50987"/>
    </source>
</evidence>
<dbReference type="GO" id="GO:0003700">
    <property type="term" value="F:DNA-binding transcription factor activity"/>
    <property type="evidence" value="ECO:0007669"/>
    <property type="project" value="InterPro"/>
</dbReference>
<feature type="domain" description="HTH arsR-type" evidence="2">
    <location>
        <begin position="2"/>
        <end position="99"/>
    </location>
</feature>